<dbReference type="RefSeq" id="WP_086763376.1">
    <property type="nucleotide sequence ID" value="NZ_JAGJBZ010000003.1"/>
</dbReference>
<evidence type="ECO:0000313" key="4">
    <source>
        <dbReference type="Proteomes" id="UP001271723"/>
    </source>
</evidence>
<evidence type="ECO:0000256" key="2">
    <source>
        <dbReference type="SAM" id="SignalP"/>
    </source>
</evidence>
<dbReference type="EMBL" id="JARAVY010000009">
    <property type="protein sequence ID" value="MDX2911794.1"/>
    <property type="molecule type" value="Genomic_DNA"/>
</dbReference>
<accession>A0ABU4L7P0</accession>
<name>A0ABU4L7P0_9ACTN</name>
<feature type="chain" id="PRO_5047180146" description="Secreted protein" evidence="2">
    <location>
        <begin position="28"/>
        <end position="128"/>
    </location>
</feature>
<keyword evidence="2" id="KW-0732">Signal</keyword>
<keyword evidence="4" id="KW-1185">Reference proteome</keyword>
<reference evidence="3 4" key="1">
    <citation type="journal article" date="2023" name="Microb. Genom.">
        <title>Mesoterricola silvestris gen. nov., sp. nov., Mesoterricola sediminis sp. nov., Geothrix oryzae sp. nov., Geothrix edaphica sp. nov., Geothrix rubra sp. nov., and Geothrix limicola sp. nov., six novel members of Acidobacteriota isolated from soils.</title>
        <authorList>
            <person name="Weisberg A.J."/>
            <person name="Pearce E."/>
            <person name="Kramer C.G."/>
            <person name="Chang J.H."/>
            <person name="Clarke C.R."/>
        </authorList>
    </citation>
    <scope>NUCLEOTIDE SEQUENCE [LARGE SCALE GENOMIC DNA]</scope>
    <source>
        <strain evidence="3 4">NRRL_B-2795</strain>
    </source>
</reference>
<feature type="signal peptide" evidence="2">
    <location>
        <begin position="1"/>
        <end position="27"/>
    </location>
</feature>
<feature type="region of interest" description="Disordered" evidence="1">
    <location>
        <begin position="80"/>
        <end position="103"/>
    </location>
</feature>
<proteinExistence type="predicted"/>
<comment type="caution">
    <text evidence="3">The sequence shown here is derived from an EMBL/GenBank/DDBJ whole genome shotgun (WGS) entry which is preliminary data.</text>
</comment>
<dbReference type="Proteomes" id="UP001271723">
    <property type="component" value="Unassembled WGS sequence"/>
</dbReference>
<organism evidence="3 4">
    <name type="scientific">Streptomyces griseiscabiei</name>
    <dbReference type="NCBI Taxonomy" id="2993540"/>
    <lineage>
        <taxon>Bacteria</taxon>
        <taxon>Bacillati</taxon>
        <taxon>Actinomycetota</taxon>
        <taxon>Actinomycetes</taxon>
        <taxon>Kitasatosporales</taxon>
        <taxon>Streptomycetaceae</taxon>
        <taxon>Streptomyces</taxon>
    </lineage>
</organism>
<evidence type="ECO:0000313" key="3">
    <source>
        <dbReference type="EMBL" id="MDX2911794.1"/>
    </source>
</evidence>
<evidence type="ECO:0000256" key="1">
    <source>
        <dbReference type="SAM" id="MobiDB-lite"/>
    </source>
</evidence>
<gene>
    <name evidence="3" type="ORF">PV517_24295</name>
</gene>
<evidence type="ECO:0008006" key="5">
    <source>
        <dbReference type="Google" id="ProtNLM"/>
    </source>
</evidence>
<sequence>MNVTIARRLGVGIVAALAFGTAAPAMAYEIGPHAYDGELRFWTEGTPDRGIMNIKDTGEDHWVKAEYYRVAHADDKLTLWNKDGPNGPADNDGNRGTVESGEHSEIFKARGTVSRNNLPDYHTSWFTD</sequence>
<protein>
    <recommendedName>
        <fullName evidence="5">Secreted protein</fullName>
    </recommendedName>
</protein>